<evidence type="ECO:0000313" key="2">
    <source>
        <dbReference type="Proteomes" id="UP001500967"/>
    </source>
</evidence>
<accession>A0ABP3DZK0</accession>
<comment type="caution">
    <text evidence="1">The sequence shown here is derived from an EMBL/GenBank/DDBJ whole genome shotgun (WGS) entry which is preliminary data.</text>
</comment>
<dbReference type="RefSeq" id="WP_344650030.1">
    <property type="nucleotide sequence ID" value="NZ_BAAAGX010000014.1"/>
</dbReference>
<gene>
    <name evidence="1" type="ORF">GCM10009539_36570</name>
</gene>
<reference evidence="2" key="1">
    <citation type="journal article" date="2019" name="Int. J. Syst. Evol. Microbiol.">
        <title>The Global Catalogue of Microorganisms (GCM) 10K type strain sequencing project: providing services to taxonomists for standard genome sequencing and annotation.</title>
        <authorList>
            <consortium name="The Broad Institute Genomics Platform"/>
            <consortium name="The Broad Institute Genome Sequencing Center for Infectious Disease"/>
            <person name="Wu L."/>
            <person name="Ma J."/>
        </authorList>
    </citation>
    <scope>NUCLEOTIDE SEQUENCE [LARGE SCALE GENOMIC DNA]</scope>
    <source>
        <strain evidence="2">JCM 10425</strain>
    </source>
</reference>
<sequence length="71" mass="8370">MDVVRREFASAPGSFMLTLERWVPAHTAQVDFPRPEPASYYEACIARLQDLAAWFFHGWHVYQEPHHWAEL</sequence>
<proteinExistence type="predicted"/>
<keyword evidence="2" id="KW-1185">Reference proteome</keyword>
<dbReference type="Proteomes" id="UP001500967">
    <property type="component" value="Unassembled WGS sequence"/>
</dbReference>
<name>A0ABP3DZK0_9ACTN</name>
<evidence type="ECO:0000313" key="1">
    <source>
        <dbReference type="EMBL" id="GAA0247972.1"/>
    </source>
</evidence>
<organism evidence="1 2">
    <name type="scientific">Cryptosporangium japonicum</name>
    <dbReference type="NCBI Taxonomy" id="80872"/>
    <lineage>
        <taxon>Bacteria</taxon>
        <taxon>Bacillati</taxon>
        <taxon>Actinomycetota</taxon>
        <taxon>Actinomycetes</taxon>
        <taxon>Cryptosporangiales</taxon>
        <taxon>Cryptosporangiaceae</taxon>
        <taxon>Cryptosporangium</taxon>
    </lineage>
</organism>
<protein>
    <submittedName>
        <fullName evidence="1">Uncharacterized protein</fullName>
    </submittedName>
</protein>
<dbReference type="EMBL" id="BAAAGX010000014">
    <property type="protein sequence ID" value="GAA0247972.1"/>
    <property type="molecule type" value="Genomic_DNA"/>
</dbReference>